<dbReference type="EMBL" id="JBHSMM010000001">
    <property type="protein sequence ID" value="MFC5438429.1"/>
    <property type="molecule type" value="Genomic_DNA"/>
</dbReference>
<dbReference type="Proteomes" id="UP001596018">
    <property type="component" value="Unassembled WGS sequence"/>
</dbReference>
<name>A0ABW0JRC4_9GAMM</name>
<feature type="signal peptide" evidence="1">
    <location>
        <begin position="1"/>
        <end position="25"/>
    </location>
</feature>
<feature type="chain" id="PRO_5045967444" evidence="1">
    <location>
        <begin position="26"/>
        <end position="395"/>
    </location>
</feature>
<evidence type="ECO:0000313" key="3">
    <source>
        <dbReference type="Proteomes" id="UP001596018"/>
    </source>
</evidence>
<dbReference type="Gene3D" id="2.120.10.10">
    <property type="match status" value="1"/>
</dbReference>
<dbReference type="SUPFAM" id="SSF50939">
    <property type="entry name" value="Sialidases"/>
    <property type="match status" value="1"/>
</dbReference>
<sequence length="395" mass="43242">MSHPWSLPRMLTAAALALLPLTIPARDMPTPADAPALGASAAFDTLGRLYVVDTADGHVRLRHSDDEGATFSAPVNVNMTAEPIYAEGENRPKIALGPHDELYVSWSQPRAKPWTGFVRFARSLDGGDHFSTPLTVHRDRREITHRFDAMAVDGHGRVVIAWIDKRDLEAANAADKPYEGAATYYSWADDGIHFVPERKLMDQSCECCRIALARTAHGGVAAFFRGIWDDNRRDHAYAELRTDGQTGRATRATFSNWQIAGCPHQGPGLAIGADGVRHAVWYEAAHGPTLWYGQLDPGHAPRHKLAIAFAGAAHADVATDGPNVWLAWNQIDAAGYALVVRTSTDGGMHFSEPRTLARSHGDVGSPQWLLHQRRAYVAWNTSTGFRLLKLDGAPR</sequence>
<dbReference type="RefSeq" id="WP_377337506.1">
    <property type="nucleotide sequence ID" value="NZ_JALBWS010000015.1"/>
</dbReference>
<keyword evidence="3" id="KW-1185">Reference proteome</keyword>
<dbReference type="CDD" id="cd15482">
    <property type="entry name" value="Sialidase_non-viral"/>
    <property type="match status" value="1"/>
</dbReference>
<evidence type="ECO:0000256" key="1">
    <source>
        <dbReference type="SAM" id="SignalP"/>
    </source>
</evidence>
<comment type="caution">
    <text evidence="2">The sequence shown here is derived from an EMBL/GenBank/DDBJ whole genome shotgun (WGS) entry which is preliminary data.</text>
</comment>
<accession>A0ABW0JRC4</accession>
<protein>
    <submittedName>
        <fullName evidence="2">Exo-alpha-sialidase</fullName>
    </submittedName>
</protein>
<keyword evidence="1" id="KW-0732">Signal</keyword>
<reference evidence="3" key="1">
    <citation type="journal article" date="2019" name="Int. J. Syst. Evol. Microbiol.">
        <title>The Global Catalogue of Microorganisms (GCM) 10K type strain sequencing project: providing services to taxonomists for standard genome sequencing and annotation.</title>
        <authorList>
            <consortium name="The Broad Institute Genomics Platform"/>
            <consortium name="The Broad Institute Genome Sequencing Center for Infectious Disease"/>
            <person name="Wu L."/>
            <person name="Ma J."/>
        </authorList>
    </citation>
    <scope>NUCLEOTIDE SEQUENCE [LARGE SCALE GENOMIC DNA]</scope>
    <source>
        <strain evidence="3">KACC 12822</strain>
    </source>
</reference>
<gene>
    <name evidence="2" type="ORF">ACFPK0_00230</name>
</gene>
<dbReference type="InterPro" id="IPR036278">
    <property type="entry name" value="Sialidase_sf"/>
</dbReference>
<evidence type="ECO:0000313" key="2">
    <source>
        <dbReference type="EMBL" id="MFC5438429.1"/>
    </source>
</evidence>
<proteinExistence type="predicted"/>
<organism evidence="2 3">
    <name type="scientific">Rhodanobacter ginsenosidimutans</name>
    <dbReference type="NCBI Taxonomy" id="490571"/>
    <lineage>
        <taxon>Bacteria</taxon>
        <taxon>Pseudomonadati</taxon>
        <taxon>Pseudomonadota</taxon>
        <taxon>Gammaproteobacteria</taxon>
        <taxon>Lysobacterales</taxon>
        <taxon>Rhodanobacteraceae</taxon>
        <taxon>Rhodanobacter</taxon>
    </lineage>
</organism>